<evidence type="ECO:0000313" key="8">
    <source>
        <dbReference type="Proteomes" id="UP000278398"/>
    </source>
</evidence>
<gene>
    <name evidence="7" type="ORF">EJC49_20375</name>
</gene>
<dbReference type="InterPro" id="IPR010985">
    <property type="entry name" value="Ribbon_hlx_hlx"/>
</dbReference>
<keyword evidence="8" id="KW-1185">Reference proteome</keyword>
<dbReference type="RefSeq" id="WP_126701771.1">
    <property type="nucleotide sequence ID" value="NZ_RWKW01000090.1"/>
</dbReference>
<protein>
    <recommendedName>
        <fullName evidence="3">Relaxosome protein TraY</fullName>
    </recommendedName>
</protein>
<sequence>MLALRLPPDIEKRLDDLARRTGRTKSYYAREALIEHLDDLEDIYLAQQRVEENGPRISLDDMIEKYGLGRDDET</sequence>
<keyword evidence="4" id="KW-0963">Cytoplasm</keyword>
<keyword evidence="5" id="KW-0184">Conjugation</keyword>
<evidence type="ECO:0000256" key="6">
    <source>
        <dbReference type="ARBA" id="ARBA00023125"/>
    </source>
</evidence>
<accession>A0A3S0A5M5</accession>
<comment type="subcellular location">
    <subcellularLocation>
        <location evidence="1">Cytoplasm</location>
    </subcellularLocation>
</comment>
<evidence type="ECO:0000256" key="3">
    <source>
        <dbReference type="ARBA" id="ARBA00020541"/>
    </source>
</evidence>
<dbReference type="Proteomes" id="UP000278398">
    <property type="component" value="Unassembled WGS sequence"/>
</dbReference>
<dbReference type="AlphaFoldDB" id="A0A3S0A5M5"/>
<proteinExistence type="inferred from homology"/>
<dbReference type="Pfam" id="PF05509">
    <property type="entry name" value="TraY"/>
    <property type="match status" value="1"/>
</dbReference>
<comment type="similarity">
    <text evidence="2">Belongs to the TraY family.</text>
</comment>
<evidence type="ECO:0000256" key="1">
    <source>
        <dbReference type="ARBA" id="ARBA00004496"/>
    </source>
</evidence>
<evidence type="ECO:0000256" key="2">
    <source>
        <dbReference type="ARBA" id="ARBA00007183"/>
    </source>
</evidence>
<organism evidence="7 8">
    <name type="scientific">Aquibium carbonis</name>
    <dbReference type="NCBI Taxonomy" id="2495581"/>
    <lineage>
        <taxon>Bacteria</taxon>
        <taxon>Pseudomonadati</taxon>
        <taxon>Pseudomonadota</taxon>
        <taxon>Alphaproteobacteria</taxon>
        <taxon>Hyphomicrobiales</taxon>
        <taxon>Phyllobacteriaceae</taxon>
        <taxon>Aquibium</taxon>
    </lineage>
</organism>
<evidence type="ECO:0000256" key="4">
    <source>
        <dbReference type="ARBA" id="ARBA00022490"/>
    </source>
</evidence>
<keyword evidence="6" id="KW-0238">DNA-binding</keyword>
<comment type="caution">
    <text evidence="7">The sequence shown here is derived from an EMBL/GenBank/DDBJ whole genome shotgun (WGS) entry which is preliminary data.</text>
</comment>
<dbReference type="CDD" id="cd22233">
    <property type="entry name" value="RHH_CopAso-like"/>
    <property type="match status" value="1"/>
</dbReference>
<reference evidence="7 8" key="1">
    <citation type="submission" date="2018-12" db="EMBL/GenBank/DDBJ databases">
        <title>Mesorhizobium carbonis sp. nov., isolated from coal mine water.</title>
        <authorList>
            <person name="Xin W."/>
            <person name="Xu Z."/>
            <person name="Xiang F."/>
            <person name="Zhang J."/>
            <person name="Xi L."/>
            <person name="Liu J."/>
        </authorList>
    </citation>
    <scope>NUCLEOTIDE SEQUENCE [LARGE SCALE GENOMIC DNA]</scope>
    <source>
        <strain evidence="7 8">B2.3</strain>
    </source>
</reference>
<dbReference type="GO" id="GO:0005737">
    <property type="term" value="C:cytoplasm"/>
    <property type="evidence" value="ECO:0007669"/>
    <property type="project" value="UniProtKB-SubCell"/>
</dbReference>
<dbReference type="GO" id="GO:0006355">
    <property type="term" value="P:regulation of DNA-templated transcription"/>
    <property type="evidence" value="ECO:0007669"/>
    <property type="project" value="InterPro"/>
</dbReference>
<dbReference type="InterPro" id="IPR008876">
    <property type="entry name" value="TraY"/>
</dbReference>
<evidence type="ECO:0000256" key="5">
    <source>
        <dbReference type="ARBA" id="ARBA00022971"/>
    </source>
</evidence>
<dbReference type="OrthoDB" id="9812023at2"/>
<dbReference type="SUPFAM" id="SSF47598">
    <property type="entry name" value="Ribbon-helix-helix"/>
    <property type="match status" value="1"/>
</dbReference>
<name>A0A3S0A5M5_9HYPH</name>
<evidence type="ECO:0000313" key="7">
    <source>
        <dbReference type="EMBL" id="RST84463.1"/>
    </source>
</evidence>
<dbReference type="EMBL" id="RWKW01000090">
    <property type="protein sequence ID" value="RST84463.1"/>
    <property type="molecule type" value="Genomic_DNA"/>
</dbReference>
<dbReference type="GO" id="GO:0003677">
    <property type="term" value="F:DNA binding"/>
    <property type="evidence" value="ECO:0007669"/>
    <property type="project" value="UniProtKB-KW"/>
</dbReference>